<feature type="compositionally biased region" description="Acidic residues" evidence="6">
    <location>
        <begin position="224"/>
        <end position="240"/>
    </location>
</feature>
<dbReference type="GO" id="GO:0005669">
    <property type="term" value="C:transcription factor TFIID complex"/>
    <property type="evidence" value="ECO:0007669"/>
    <property type="project" value="TreeGrafter"/>
</dbReference>
<dbReference type="FunFam" id="1.10.20.10:FF:000069">
    <property type="entry name" value="Transcription initiation factor TFIID subunit"/>
    <property type="match status" value="1"/>
</dbReference>
<dbReference type="SUPFAM" id="SSF47113">
    <property type="entry name" value="Histone-fold"/>
    <property type="match status" value="1"/>
</dbReference>
<evidence type="ECO:0000256" key="3">
    <source>
        <dbReference type="ARBA" id="ARBA00023015"/>
    </source>
</evidence>
<accession>A0AAX6MB28</accession>
<dbReference type="Gene3D" id="1.10.20.10">
    <property type="entry name" value="Histone, subunit A"/>
    <property type="match status" value="1"/>
</dbReference>
<comment type="subcellular location">
    <subcellularLocation>
        <location evidence="1">Nucleus</location>
    </subcellularLocation>
</comment>
<feature type="compositionally biased region" description="Acidic residues" evidence="6">
    <location>
        <begin position="262"/>
        <end position="279"/>
    </location>
</feature>
<name>A0AAX6MB28_9PEZI</name>
<dbReference type="GO" id="GO:0016251">
    <property type="term" value="F:RNA polymerase II general transcription initiation factor activity"/>
    <property type="evidence" value="ECO:0007669"/>
    <property type="project" value="TreeGrafter"/>
</dbReference>
<keyword evidence="5" id="KW-0539">Nucleus</keyword>
<proteinExistence type="inferred from homology"/>
<dbReference type="Proteomes" id="UP001369815">
    <property type="component" value="Unassembled WGS sequence"/>
</dbReference>
<evidence type="ECO:0000313" key="8">
    <source>
        <dbReference type="Proteomes" id="UP001369815"/>
    </source>
</evidence>
<dbReference type="InterPro" id="IPR003162">
    <property type="entry name" value="TFIID-31"/>
</dbReference>
<dbReference type="CDD" id="cd07979">
    <property type="entry name" value="HFD_TAF9"/>
    <property type="match status" value="1"/>
</dbReference>
<dbReference type="AlphaFoldDB" id="A0AAX6MB28"/>
<comment type="caution">
    <text evidence="7">The sequence shown here is derived from an EMBL/GenBank/DDBJ whole genome shotgun (WGS) entry which is preliminary data.</text>
</comment>
<dbReference type="EMBL" id="JBANMG010000009">
    <property type="protein sequence ID" value="KAK6949587.1"/>
    <property type="molecule type" value="Genomic_DNA"/>
</dbReference>
<dbReference type="GO" id="GO:0051123">
    <property type="term" value="P:RNA polymerase II preinitiation complex assembly"/>
    <property type="evidence" value="ECO:0007669"/>
    <property type="project" value="TreeGrafter"/>
</dbReference>
<dbReference type="GO" id="GO:0003713">
    <property type="term" value="F:transcription coactivator activity"/>
    <property type="evidence" value="ECO:0007669"/>
    <property type="project" value="TreeGrafter"/>
</dbReference>
<evidence type="ECO:0000256" key="6">
    <source>
        <dbReference type="SAM" id="MobiDB-lite"/>
    </source>
</evidence>
<feature type="compositionally biased region" description="Low complexity" evidence="6">
    <location>
        <begin position="123"/>
        <end position="139"/>
    </location>
</feature>
<feature type="compositionally biased region" description="Polar residues" evidence="6">
    <location>
        <begin position="1"/>
        <end position="16"/>
    </location>
</feature>
<dbReference type="PANTHER" id="PTHR48068:SF4">
    <property type="entry name" value="TATA-BOX BINDING PROTEIN ASSOCIATED FACTOR 9"/>
    <property type="match status" value="1"/>
</dbReference>
<comment type="similarity">
    <text evidence="2">Belongs to the TAF9 family.</text>
</comment>
<keyword evidence="4" id="KW-0804">Transcription</keyword>
<evidence type="ECO:0000313" key="7">
    <source>
        <dbReference type="EMBL" id="KAK6949587.1"/>
    </source>
</evidence>
<evidence type="ECO:0000256" key="4">
    <source>
        <dbReference type="ARBA" id="ARBA00023163"/>
    </source>
</evidence>
<organism evidence="7 8">
    <name type="scientific">Daldinia eschscholtzii</name>
    <dbReference type="NCBI Taxonomy" id="292717"/>
    <lineage>
        <taxon>Eukaryota</taxon>
        <taxon>Fungi</taxon>
        <taxon>Dikarya</taxon>
        <taxon>Ascomycota</taxon>
        <taxon>Pezizomycotina</taxon>
        <taxon>Sordariomycetes</taxon>
        <taxon>Xylariomycetidae</taxon>
        <taxon>Xylariales</taxon>
        <taxon>Hypoxylaceae</taxon>
        <taxon>Daldinia</taxon>
    </lineage>
</organism>
<evidence type="ECO:0008006" key="9">
    <source>
        <dbReference type="Google" id="ProtNLM"/>
    </source>
</evidence>
<keyword evidence="8" id="KW-1185">Reference proteome</keyword>
<dbReference type="PANTHER" id="PTHR48068">
    <property type="entry name" value="TAF9 RNA POLYMERASE II, TATA BOX-BINDING PROTEIN (TBP)-ASSOCIATED FACTOR"/>
    <property type="match status" value="1"/>
</dbReference>
<dbReference type="GO" id="GO:0000124">
    <property type="term" value="C:SAGA complex"/>
    <property type="evidence" value="ECO:0007669"/>
    <property type="project" value="TreeGrafter"/>
</dbReference>
<feature type="region of interest" description="Disordered" evidence="6">
    <location>
        <begin position="1"/>
        <end position="70"/>
    </location>
</feature>
<evidence type="ECO:0000256" key="5">
    <source>
        <dbReference type="ARBA" id="ARBA00023242"/>
    </source>
</evidence>
<dbReference type="InterPro" id="IPR009072">
    <property type="entry name" value="Histone-fold"/>
</dbReference>
<dbReference type="Pfam" id="PF02291">
    <property type="entry name" value="TFIID-31kDa"/>
    <property type="match status" value="1"/>
</dbReference>
<reference evidence="7 8" key="1">
    <citation type="journal article" date="2024" name="Front Chem Biol">
        <title>Unveiling the potential of Daldinia eschscholtzii MFLUCC 19-0629 through bioactivity and bioinformatics studies for enhanced sustainable agriculture production.</title>
        <authorList>
            <person name="Brooks S."/>
            <person name="Weaver J.A."/>
            <person name="Klomchit A."/>
            <person name="Alharthi S.A."/>
            <person name="Onlamun T."/>
            <person name="Nurani R."/>
            <person name="Vong T.K."/>
            <person name="Alberti F."/>
            <person name="Greco C."/>
        </authorList>
    </citation>
    <scope>NUCLEOTIDE SEQUENCE [LARGE SCALE GENOMIC DNA]</scope>
    <source>
        <strain evidence="7">MFLUCC 19-0629</strain>
    </source>
</reference>
<sequence length="279" mass="29154">MASPTQNTATSGSTTVQNTQTTNASTGAAGTGASAAGGSINNNNAQAGGAPQQQQQPTPSSPSPTHAPRPRDARTIELLLTSQGVTSFDQRVPLLLLDFAYRHTSSVLSDALHLSTDPYTTHAGSKPSASSGAAPSAPSAGEAVVTTNAINLAIASRQSFQFRGGSAGGVSGASKEWMQEVARDRNKIALPRVLANEWGVRLPNERFVLSGMGWSLRDQWMVDQEDDGDDSDEDEEMEEVDTQKQNAANATAGEEGGGLEELLGDDMGEMGDEDMEGME</sequence>
<feature type="region of interest" description="Disordered" evidence="6">
    <location>
        <begin position="224"/>
        <end position="279"/>
    </location>
</feature>
<protein>
    <recommendedName>
        <fullName evidence="9">Transcription initiation factor TFIID subunit 9</fullName>
    </recommendedName>
</protein>
<feature type="region of interest" description="Disordered" evidence="6">
    <location>
        <begin position="120"/>
        <end position="139"/>
    </location>
</feature>
<evidence type="ECO:0000256" key="1">
    <source>
        <dbReference type="ARBA" id="ARBA00004123"/>
    </source>
</evidence>
<dbReference type="InterPro" id="IPR051431">
    <property type="entry name" value="TFIID_subunit_9"/>
</dbReference>
<keyword evidence="3" id="KW-0805">Transcription regulation</keyword>
<dbReference type="GO" id="GO:0046982">
    <property type="term" value="F:protein heterodimerization activity"/>
    <property type="evidence" value="ECO:0007669"/>
    <property type="project" value="InterPro"/>
</dbReference>
<evidence type="ECO:0000256" key="2">
    <source>
        <dbReference type="ARBA" id="ARBA00007646"/>
    </source>
</evidence>
<feature type="compositionally biased region" description="Low complexity" evidence="6">
    <location>
        <begin position="17"/>
        <end position="58"/>
    </location>
</feature>
<gene>
    <name evidence="7" type="ORF">Daesc_009670</name>
</gene>